<dbReference type="Pfam" id="PF10503">
    <property type="entry name" value="Esterase_PHB"/>
    <property type="match status" value="1"/>
</dbReference>
<evidence type="ECO:0000256" key="3">
    <source>
        <dbReference type="SAM" id="SignalP"/>
    </source>
</evidence>
<organism evidence="4 5">
    <name type="scientific">Paractinoplanes rhizophilus</name>
    <dbReference type="NCBI Taxonomy" id="1416877"/>
    <lineage>
        <taxon>Bacteria</taxon>
        <taxon>Bacillati</taxon>
        <taxon>Actinomycetota</taxon>
        <taxon>Actinomycetes</taxon>
        <taxon>Micromonosporales</taxon>
        <taxon>Micromonosporaceae</taxon>
        <taxon>Paractinoplanes</taxon>
    </lineage>
</organism>
<accession>A0ABW2HZQ4</accession>
<keyword evidence="1 3" id="KW-0732">Signal</keyword>
<reference evidence="5" key="1">
    <citation type="journal article" date="2019" name="Int. J. Syst. Evol. Microbiol.">
        <title>The Global Catalogue of Microorganisms (GCM) 10K type strain sequencing project: providing services to taxonomists for standard genome sequencing and annotation.</title>
        <authorList>
            <consortium name="The Broad Institute Genomics Platform"/>
            <consortium name="The Broad Institute Genome Sequencing Center for Infectious Disease"/>
            <person name="Wu L."/>
            <person name="Ma J."/>
        </authorList>
    </citation>
    <scope>NUCLEOTIDE SEQUENCE [LARGE SCALE GENOMIC DNA]</scope>
    <source>
        <strain evidence="5">XZYJT-10</strain>
    </source>
</reference>
<dbReference type="PROSITE" id="PS51257">
    <property type="entry name" value="PROKAR_LIPOPROTEIN"/>
    <property type="match status" value="1"/>
</dbReference>
<keyword evidence="2 4" id="KW-0378">Hydrolase</keyword>
<dbReference type="RefSeq" id="WP_378974949.1">
    <property type="nucleotide sequence ID" value="NZ_JBHTBJ010000031.1"/>
</dbReference>
<feature type="chain" id="PRO_5046243049" evidence="3">
    <location>
        <begin position="20"/>
        <end position="293"/>
    </location>
</feature>
<evidence type="ECO:0000256" key="1">
    <source>
        <dbReference type="ARBA" id="ARBA00022729"/>
    </source>
</evidence>
<name>A0ABW2HZQ4_9ACTN</name>
<keyword evidence="5" id="KW-1185">Reference proteome</keyword>
<dbReference type="GO" id="GO:0016787">
    <property type="term" value="F:hydrolase activity"/>
    <property type="evidence" value="ECO:0007669"/>
    <property type="project" value="UniProtKB-KW"/>
</dbReference>
<feature type="signal peptide" evidence="3">
    <location>
        <begin position="1"/>
        <end position="19"/>
    </location>
</feature>
<dbReference type="SUPFAM" id="SSF53474">
    <property type="entry name" value="alpha/beta-Hydrolases"/>
    <property type="match status" value="1"/>
</dbReference>
<evidence type="ECO:0000313" key="4">
    <source>
        <dbReference type="EMBL" id="MFC7278271.1"/>
    </source>
</evidence>
<evidence type="ECO:0000313" key="5">
    <source>
        <dbReference type="Proteomes" id="UP001596548"/>
    </source>
</evidence>
<dbReference type="EMBL" id="JBHTBJ010000031">
    <property type="protein sequence ID" value="MFC7278271.1"/>
    <property type="molecule type" value="Genomic_DNA"/>
</dbReference>
<gene>
    <name evidence="4" type="ORF">ACFQS1_30180</name>
</gene>
<dbReference type="Gene3D" id="3.40.50.1820">
    <property type="entry name" value="alpha/beta hydrolase"/>
    <property type="match status" value="1"/>
</dbReference>
<sequence length="293" mass="29834">MRRLVAVLALLLLTGCATWSGPPPAPFTVPYGSSAHTLRVDGLDRTFRTYRPRSTAGARALPLVLVLHGSLGSGRQAEQAYGWNATADRDGFLVAYPDGVDRTWNGPAADDIAFVADLVAAVGAAAPVNLARVYATGISSGATLAYRLACETTLLAAIAPVAGTLAGPCPDPQPISVLHIHGTADKIIPYGGGPGPSALELAGFWRRVDDCPRPRFSTSGLVTTTTAICPGGHLVVLKAISGAGHQWPGAGAPGAAQPGAAVPGPVVARLRGLDPPAGVLDATAAIASFFRLS</sequence>
<comment type="caution">
    <text evidence="4">The sequence shown here is derived from an EMBL/GenBank/DDBJ whole genome shotgun (WGS) entry which is preliminary data.</text>
</comment>
<dbReference type="InterPro" id="IPR029058">
    <property type="entry name" value="AB_hydrolase_fold"/>
</dbReference>
<proteinExistence type="predicted"/>
<dbReference type="InterPro" id="IPR010126">
    <property type="entry name" value="Esterase_phb"/>
</dbReference>
<protein>
    <submittedName>
        <fullName evidence="4">Alpha/beta hydrolase family esterase</fullName>
    </submittedName>
</protein>
<dbReference type="InterPro" id="IPR050955">
    <property type="entry name" value="Plant_Biomass_Hydrol_Est"/>
</dbReference>
<dbReference type="PANTHER" id="PTHR43037:SF1">
    <property type="entry name" value="BLL1128 PROTEIN"/>
    <property type="match status" value="1"/>
</dbReference>
<dbReference type="Proteomes" id="UP001596548">
    <property type="component" value="Unassembled WGS sequence"/>
</dbReference>
<evidence type="ECO:0000256" key="2">
    <source>
        <dbReference type="ARBA" id="ARBA00022801"/>
    </source>
</evidence>
<dbReference type="PANTHER" id="PTHR43037">
    <property type="entry name" value="UNNAMED PRODUCT-RELATED"/>
    <property type="match status" value="1"/>
</dbReference>